<sequence>DRANDPPDSSLAARSLPRAVPPGAGRSGRRVRPDGARCRPCPLPRVAARLCRSGVRQCPLPRFSGAMPGPRRPRPCPMGALRARPGVAVPIGAGPGPHAARRCHAGRGRGLARPARRI</sequence>
<dbReference type="EMBL" id="CADCWL010000247">
    <property type="protein sequence ID" value="CAA9584416.1"/>
    <property type="molecule type" value="Genomic_DNA"/>
</dbReference>
<feature type="non-terminal residue" evidence="2">
    <location>
        <position position="1"/>
    </location>
</feature>
<reference evidence="2" key="1">
    <citation type="submission" date="2020-02" db="EMBL/GenBank/DDBJ databases">
        <authorList>
            <person name="Meier V. D."/>
        </authorList>
    </citation>
    <scope>NUCLEOTIDE SEQUENCE</scope>
    <source>
        <strain evidence="2">AVDCRST_MAG19</strain>
    </source>
</reference>
<protein>
    <submittedName>
        <fullName evidence="2">Uncharacterized protein</fullName>
    </submittedName>
</protein>
<evidence type="ECO:0000256" key="1">
    <source>
        <dbReference type="SAM" id="MobiDB-lite"/>
    </source>
</evidence>
<accession>A0A6J4VNF2</accession>
<evidence type="ECO:0000313" key="2">
    <source>
        <dbReference type="EMBL" id="CAA9584416.1"/>
    </source>
</evidence>
<feature type="non-terminal residue" evidence="2">
    <location>
        <position position="118"/>
    </location>
</feature>
<organism evidence="2">
    <name type="scientific">uncultured Thermomicrobiales bacterium</name>
    <dbReference type="NCBI Taxonomy" id="1645740"/>
    <lineage>
        <taxon>Bacteria</taxon>
        <taxon>Pseudomonadati</taxon>
        <taxon>Thermomicrobiota</taxon>
        <taxon>Thermomicrobia</taxon>
        <taxon>Thermomicrobiales</taxon>
        <taxon>environmental samples</taxon>
    </lineage>
</organism>
<proteinExistence type="predicted"/>
<feature type="region of interest" description="Disordered" evidence="1">
    <location>
        <begin position="91"/>
        <end position="118"/>
    </location>
</feature>
<feature type="region of interest" description="Disordered" evidence="1">
    <location>
        <begin position="1"/>
        <end position="37"/>
    </location>
</feature>
<name>A0A6J4VNF2_9BACT</name>
<gene>
    <name evidence="2" type="ORF">AVDCRST_MAG19-4715</name>
</gene>
<dbReference type="AlphaFoldDB" id="A0A6J4VNF2"/>